<accession>A0A4C1WF57</accession>
<organism evidence="2 3">
    <name type="scientific">Eumeta variegata</name>
    <name type="common">Bagworm moth</name>
    <name type="synonym">Eumeta japonica</name>
    <dbReference type="NCBI Taxonomy" id="151549"/>
    <lineage>
        <taxon>Eukaryota</taxon>
        <taxon>Metazoa</taxon>
        <taxon>Ecdysozoa</taxon>
        <taxon>Arthropoda</taxon>
        <taxon>Hexapoda</taxon>
        <taxon>Insecta</taxon>
        <taxon>Pterygota</taxon>
        <taxon>Neoptera</taxon>
        <taxon>Endopterygota</taxon>
        <taxon>Lepidoptera</taxon>
        <taxon>Glossata</taxon>
        <taxon>Ditrysia</taxon>
        <taxon>Tineoidea</taxon>
        <taxon>Psychidae</taxon>
        <taxon>Oiketicinae</taxon>
        <taxon>Eumeta</taxon>
    </lineage>
</organism>
<gene>
    <name evidence="2" type="ORF">EVAR_81390_1</name>
</gene>
<sequence length="92" mass="10388">MKKFTERVVRSCANCRECAPYERAVRSVAHTRYLRGRTAAGEKTGNIPVHEHGSPELSRTGRNTIAEAATSRLYSMKIWYHTGEPVHFRAVA</sequence>
<evidence type="ECO:0000313" key="3">
    <source>
        <dbReference type="Proteomes" id="UP000299102"/>
    </source>
</evidence>
<evidence type="ECO:0000313" key="2">
    <source>
        <dbReference type="EMBL" id="GBP49771.1"/>
    </source>
</evidence>
<evidence type="ECO:0000256" key="1">
    <source>
        <dbReference type="SAM" id="MobiDB-lite"/>
    </source>
</evidence>
<keyword evidence="3" id="KW-1185">Reference proteome</keyword>
<reference evidence="2 3" key="1">
    <citation type="journal article" date="2019" name="Commun. Biol.">
        <title>The bagworm genome reveals a unique fibroin gene that provides high tensile strength.</title>
        <authorList>
            <person name="Kono N."/>
            <person name="Nakamura H."/>
            <person name="Ohtoshi R."/>
            <person name="Tomita M."/>
            <person name="Numata K."/>
            <person name="Arakawa K."/>
        </authorList>
    </citation>
    <scope>NUCLEOTIDE SEQUENCE [LARGE SCALE GENOMIC DNA]</scope>
</reference>
<protein>
    <submittedName>
        <fullName evidence="2">Uncharacterized protein</fullName>
    </submittedName>
</protein>
<proteinExistence type="predicted"/>
<name>A0A4C1WF57_EUMVA</name>
<dbReference type="Proteomes" id="UP000299102">
    <property type="component" value="Unassembled WGS sequence"/>
</dbReference>
<dbReference type="EMBL" id="BGZK01000552">
    <property type="protein sequence ID" value="GBP49771.1"/>
    <property type="molecule type" value="Genomic_DNA"/>
</dbReference>
<dbReference type="AlphaFoldDB" id="A0A4C1WF57"/>
<comment type="caution">
    <text evidence="2">The sequence shown here is derived from an EMBL/GenBank/DDBJ whole genome shotgun (WGS) entry which is preliminary data.</text>
</comment>
<feature type="region of interest" description="Disordered" evidence="1">
    <location>
        <begin position="37"/>
        <end position="58"/>
    </location>
</feature>